<dbReference type="InterPro" id="IPR052026">
    <property type="entry name" value="ExeA_AAA_ATPase_DNA-bind"/>
</dbReference>
<evidence type="ECO:0000313" key="2">
    <source>
        <dbReference type="EMBL" id="TLU67256.1"/>
    </source>
</evidence>
<keyword evidence="3" id="KW-1185">Reference proteome</keyword>
<dbReference type="PANTHER" id="PTHR35894">
    <property type="entry name" value="GENERAL SECRETION PATHWAY PROTEIN A-RELATED"/>
    <property type="match status" value="1"/>
</dbReference>
<dbReference type="RefSeq" id="WP_138318538.1">
    <property type="nucleotide sequence ID" value="NZ_VCBC01000003.1"/>
</dbReference>
<evidence type="ECO:0000313" key="3">
    <source>
        <dbReference type="Proteomes" id="UP000307790"/>
    </source>
</evidence>
<dbReference type="AlphaFoldDB" id="A0A5R9IVQ7"/>
<evidence type="ECO:0000259" key="1">
    <source>
        <dbReference type="SMART" id="SM00382"/>
    </source>
</evidence>
<comment type="caution">
    <text evidence="2">The sequence shown here is derived from an EMBL/GenBank/DDBJ whole genome shotgun (WGS) entry which is preliminary data.</text>
</comment>
<dbReference type="Proteomes" id="UP000307790">
    <property type="component" value="Unassembled WGS sequence"/>
</dbReference>
<protein>
    <submittedName>
        <fullName evidence="2">AAA family ATPase</fullName>
    </submittedName>
</protein>
<gene>
    <name evidence="2" type="ORF">FE810_02945</name>
</gene>
<dbReference type="Pfam" id="PF13401">
    <property type="entry name" value="AAA_22"/>
    <property type="match status" value="1"/>
</dbReference>
<proteinExistence type="predicted"/>
<accession>A0A5R9IVQ7</accession>
<organism evidence="2 3">
    <name type="scientific">Thalassotalea litorea</name>
    <dbReference type="NCBI Taxonomy" id="2020715"/>
    <lineage>
        <taxon>Bacteria</taxon>
        <taxon>Pseudomonadati</taxon>
        <taxon>Pseudomonadota</taxon>
        <taxon>Gammaproteobacteria</taxon>
        <taxon>Alteromonadales</taxon>
        <taxon>Colwelliaceae</taxon>
        <taxon>Thalassotalea</taxon>
    </lineage>
</organism>
<dbReference type="EMBL" id="VCBC01000003">
    <property type="protein sequence ID" value="TLU67256.1"/>
    <property type="molecule type" value="Genomic_DNA"/>
</dbReference>
<dbReference type="Gene3D" id="3.40.50.300">
    <property type="entry name" value="P-loop containing nucleotide triphosphate hydrolases"/>
    <property type="match status" value="1"/>
</dbReference>
<dbReference type="SUPFAM" id="SSF52540">
    <property type="entry name" value="P-loop containing nucleoside triphosphate hydrolases"/>
    <property type="match status" value="1"/>
</dbReference>
<dbReference type="CDD" id="cd00009">
    <property type="entry name" value="AAA"/>
    <property type="match status" value="1"/>
</dbReference>
<dbReference type="InterPro" id="IPR049945">
    <property type="entry name" value="AAA_22"/>
</dbReference>
<dbReference type="SMART" id="SM00382">
    <property type="entry name" value="AAA"/>
    <property type="match status" value="1"/>
</dbReference>
<dbReference type="InterPro" id="IPR027417">
    <property type="entry name" value="P-loop_NTPase"/>
</dbReference>
<feature type="domain" description="AAA+ ATPase" evidence="1">
    <location>
        <begin position="45"/>
        <end position="199"/>
    </location>
</feature>
<dbReference type="OrthoDB" id="9780149at2"/>
<dbReference type="GO" id="GO:0016887">
    <property type="term" value="F:ATP hydrolysis activity"/>
    <property type="evidence" value="ECO:0007669"/>
    <property type="project" value="InterPro"/>
</dbReference>
<dbReference type="Gene3D" id="3.90.70.10">
    <property type="entry name" value="Cysteine proteinases"/>
    <property type="match status" value="1"/>
</dbReference>
<dbReference type="InterPro" id="IPR003593">
    <property type="entry name" value="AAA+_ATPase"/>
</dbReference>
<sequence length="548" mass="60907">MFSGYTGFFGLNEVPFSIAPNPHYLFMSDRHREALAHLSYGLGETGGFALLTGEVGTGKTTVSRCLLEQLPDNAQVAYIINPTLSAIELLASVCDEFGIVYDSQTTSLKGFTDLISSRLLENHSNGMSTLLIIDEAQHLQAEVLEQLRLLTNLETNAKKLLQVILIGQPELQLLLKRQDLRQLAQRITARYHLMPLSAVEVAQYIKHRLKVAGSEQPLFSPSAIRLVHHYSEGVPRLINLICDRALLAAYSQETTQVDNKLVKAAAHETLGEVKTSTFDWAPWKQGAAIVVAVISLAFAGKQLADWQQQNSGQELQLATLEQVSNRDINLARDLQPALASLFHAWHLNLSQVDTQACQYALDLSLSCHWLDADPEQLMAYSYPAVIELQDELGGQFYGVINANAYDNPQVLSDAAGITIHLAGVQRQVSMDWLEQHYRGTALLLWQPPAGFVERIDSDADVELLQWLEERLSQAQQRPARQVNTFDQRLLNQIQQFQRANGMAVLDFADLDTVIMLANPGSFATLSQKPLQAKRKHILADVKQQGVQG</sequence>
<dbReference type="PANTHER" id="PTHR35894:SF1">
    <property type="entry name" value="PHOSPHORIBULOKINASE _ URIDINE KINASE FAMILY"/>
    <property type="match status" value="1"/>
</dbReference>
<reference evidence="2 3" key="1">
    <citation type="submission" date="2019-05" db="EMBL/GenBank/DDBJ databases">
        <title>Genome sequences of Thalassotalea litorea 1K03283.</title>
        <authorList>
            <person name="Zhang D."/>
        </authorList>
    </citation>
    <scope>NUCLEOTIDE SEQUENCE [LARGE SCALE GENOMIC DNA]</scope>
    <source>
        <strain evidence="2 3">MCCC 1K03283</strain>
    </source>
</reference>
<name>A0A5R9IVQ7_9GAMM</name>